<keyword evidence="3" id="KW-1185">Reference proteome</keyword>
<gene>
    <name evidence="2" type="ORF">FIBSPDRAFT_851726</name>
</gene>
<organism evidence="2 3">
    <name type="scientific">Athelia psychrophila</name>
    <dbReference type="NCBI Taxonomy" id="1759441"/>
    <lineage>
        <taxon>Eukaryota</taxon>
        <taxon>Fungi</taxon>
        <taxon>Dikarya</taxon>
        <taxon>Basidiomycota</taxon>
        <taxon>Agaricomycotina</taxon>
        <taxon>Agaricomycetes</taxon>
        <taxon>Agaricomycetidae</taxon>
        <taxon>Atheliales</taxon>
        <taxon>Atheliaceae</taxon>
        <taxon>Athelia</taxon>
    </lineage>
</organism>
<evidence type="ECO:0000313" key="3">
    <source>
        <dbReference type="Proteomes" id="UP000076532"/>
    </source>
</evidence>
<feature type="region of interest" description="Disordered" evidence="1">
    <location>
        <begin position="12"/>
        <end position="108"/>
    </location>
</feature>
<accession>A0A166SDF6</accession>
<evidence type="ECO:0000256" key="1">
    <source>
        <dbReference type="SAM" id="MobiDB-lite"/>
    </source>
</evidence>
<dbReference type="AlphaFoldDB" id="A0A166SDF6"/>
<feature type="region of interest" description="Disordered" evidence="1">
    <location>
        <begin position="230"/>
        <end position="253"/>
    </location>
</feature>
<reference evidence="2 3" key="1">
    <citation type="journal article" date="2016" name="Mol. Biol. Evol.">
        <title>Comparative Genomics of Early-Diverging Mushroom-Forming Fungi Provides Insights into the Origins of Lignocellulose Decay Capabilities.</title>
        <authorList>
            <person name="Nagy L.G."/>
            <person name="Riley R."/>
            <person name="Tritt A."/>
            <person name="Adam C."/>
            <person name="Daum C."/>
            <person name="Floudas D."/>
            <person name="Sun H."/>
            <person name="Yadav J.S."/>
            <person name="Pangilinan J."/>
            <person name="Larsson K.H."/>
            <person name="Matsuura K."/>
            <person name="Barry K."/>
            <person name="Labutti K."/>
            <person name="Kuo R."/>
            <person name="Ohm R.A."/>
            <person name="Bhattacharya S.S."/>
            <person name="Shirouzu T."/>
            <person name="Yoshinaga Y."/>
            <person name="Martin F.M."/>
            <person name="Grigoriev I.V."/>
            <person name="Hibbett D.S."/>
        </authorList>
    </citation>
    <scope>NUCLEOTIDE SEQUENCE [LARGE SCALE GENOMIC DNA]</scope>
    <source>
        <strain evidence="2 3">CBS 109695</strain>
    </source>
</reference>
<proteinExistence type="predicted"/>
<feature type="region of interest" description="Disordered" evidence="1">
    <location>
        <begin position="126"/>
        <end position="161"/>
    </location>
</feature>
<name>A0A166SDF6_9AGAM</name>
<feature type="compositionally biased region" description="Polar residues" evidence="1">
    <location>
        <begin position="74"/>
        <end position="98"/>
    </location>
</feature>
<dbReference type="EMBL" id="KV417499">
    <property type="protein sequence ID" value="KZP29321.1"/>
    <property type="molecule type" value="Genomic_DNA"/>
</dbReference>
<sequence length="253" mass="26916">MLAVFKFASMAKPVPQSRISDRERRRSRASTVTVAQDRGFEETGVSLNVSSLGATEDRGASTSGASGDTDRSKNPVTSSVAEYQTTGNAKVSCTSTSFPPDIDARPAKPKSYRPILVLAIADAPKPELRNHYPNPNPTAAGSDSDSDSDSDSGLNQPQIPGLPVVLTLSPATPVDEATDNPYLPENYPYGYARDEDGDFEYRPYVDVTHLFGTWNMDEAMLGDSDVHVGFGESDAGVDGGVRPSGGYESESDG</sequence>
<protein>
    <submittedName>
        <fullName evidence="2">Uncharacterized protein</fullName>
    </submittedName>
</protein>
<evidence type="ECO:0000313" key="2">
    <source>
        <dbReference type="EMBL" id="KZP29321.1"/>
    </source>
</evidence>
<dbReference type="Proteomes" id="UP000076532">
    <property type="component" value="Unassembled WGS sequence"/>
</dbReference>